<gene>
    <name evidence="2" type="ORF">KSB_13580</name>
</gene>
<dbReference type="Pfam" id="PF01844">
    <property type="entry name" value="HNH"/>
    <property type="match status" value="1"/>
</dbReference>
<evidence type="ECO:0000313" key="2">
    <source>
        <dbReference type="EMBL" id="GHO52883.1"/>
    </source>
</evidence>
<proteinExistence type="predicted"/>
<protein>
    <recommendedName>
        <fullName evidence="1">HNH domain-containing protein</fullName>
    </recommendedName>
</protein>
<comment type="caution">
    <text evidence="2">The sequence shown here is derived from an EMBL/GenBank/DDBJ whole genome shotgun (WGS) entry which is preliminary data.</text>
</comment>
<evidence type="ECO:0000313" key="3">
    <source>
        <dbReference type="Proteomes" id="UP000654345"/>
    </source>
</evidence>
<dbReference type="InterPro" id="IPR002711">
    <property type="entry name" value="HNH"/>
</dbReference>
<name>A0ABQ3UJL8_9CHLR</name>
<sequence length="220" mass="25153">MPQPRLWINEIIDALIDLGGEGTLKAIYEQISKRGIMNLEHAHWQATVRRTIEQHSSDTKSFHTIKNSDEDDIFYAPKGLSAGHWAIRKRYLDTLTDLIAIKVEEGNIIEGYEGGKKQRYVNIYERDATLRKQAVKIHGTICKGCDFDFEFYYGPRGAGYIEVHHLRPISSLGGSVTINPKTDMTVLCSNCHRMVHRYPDSILSLEELRGLVSTHRKRNN</sequence>
<reference evidence="2 3" key="1">
    <citation type="journal article" date="2021" name="Int. J. Syst. Evol. Microbiol.">
        <title>Reticulibacter mediterranei gen. nov., sp. nov., within the new family Reticulibacteraceae fam. nov., and Ktedonospora formicarum gen. nov., sp. nov., Ktedonobacter robiniae sp. nov., Dictyobacter formicarum sp. nov. and Dictyobacter arantiisoli sp. nov., belonging to the class Ktedonobacteria.</title>
        <authorList>
            <person name="Yabe S."/>
            <person name="Zheng Y."/>
            <person name="Wang C.M."/>
            <person name="Sakai Y."/>
            <person name="Abe K."/>
            <person name="Yokota A."/>
            <person name="Donadio S."/>
            <person name="Cavaletti L."/>
            <person name="Monciardini P."/>
        </authorList>
    </citation>
    <scope>NUCLEOTIDE SEQUENCE [LARGE SCALE GENOMIC DNA]</scope>
    <source>
        <strain evidence="2 3">SOSP1-30</strain>
    </source>
</reference>
<keyword evidence="3" id="KW-1185">Reference proteome</keyword>
<organism evidence="2 3">
    <name type="scientific">Ktedonobacter robiniae</name>
    <dbReference type="NCBI Taxonomy" id="2778365"/>
    <lineage>
        <taxon>Bacteria</taxon>
        <taxon>Bacillati</taxon>
        <taxon>Chloroflexota</taxon>
        <taxon>Ktedonobacteria</taxon>
        <taxon>Ktedonobacterales</taxon>
        <taxon>Ktedonobacteraceae</taxon>
        <taxon>Ktedonobacter</taxon>
    </lineage>
</organism>
<evidence type="ECO:0000259" key="1">
    <source>
        <dbReference type="Pfam" id="PF01844"/>
    </source>
</evidence>
<dbReference type="RefSeq" id="WP_201369743.1">
    <property type="nucleotide sequence ID" value="NZ_BNJG01000001.1"/>
</dbReference>
<dbReference type="InterPro" id="IPR003615">
    <property type="entry name" value="HNH_nuc"/>
</dbReference>
<dbReference type="Proteomes" id="UP000654345">
    <property type="component" value="Unassembled WGS sequence"/>
</dbReference>
<feature type="domain" description="HNH" evidence="1">
    <location>
        <begin position="142"/>
        <end position="197"/>
    </location>
</feature>
<accession>A0ABQ3UJL8</accession>
<dbReference type="CDD" id="cd00085">
    <property type="entry name" value="HNHc"/>
    <property type="match status" value="1"/>
</dbReference>
<dbReference type="EMBL" id="BNJG01000001">
    <property type="protein sequence ID" value="GHO52883.1"/>
    <property type="molecule type" value="Genomic_DNA"/>
</dbReference>